<reference evidence="5" key="1">
    <citation type="journal article" date="2020" name="Genome Biol.">
        <title>Gamete binning: chromosome-level and haplotype-resolved genome assembly enabled by high-throughput single-cell sequencing of gamete genomes.</title>
        <authorList>
            <person name="Campoy J.A."/>
            <person name="Sun H."/>
            <person name="Goel M."/>
            <person name="Jiao W.-B."/>
            <person name="Folz-Donahue K."/>
            <person name="Wang N."/>
            <person name="Rubio M."/>
            <person name="Liu C."/>
            <person name="Kukat C."/>
            <person name="Ruiz D."/>
            <person name="Huettel B."/>
            <person name="Schneeberger K."/>
        </authorList>
    </citation>
    <scope>NUCLEOTIDE SEQUENCE [LARGE SCALE GENOMIC DNA]</scope>
    <source>
        <strain evidence="5">cv. Rojo Pasion</strain>
    </source>
</reference>
<name>A0A6J5XWQ3_PRUAR</name>
<dbReference type="EMBL" id="CAEKDK010000007">
    <property type="protein sequence ID" value="CAB4285815.1"/>
    <property type="molecule type" value="Genomic_DNA"/>
</dbReference>
<evidence type="ECO:0000313" key="2">
    <source>
        <dbReference type="EMBL" id="CAB4285815.1"/>
    </source>
</evidence>
<evidence type="ECO:0000313" key="5">
    <source>
        <dbReference type="Proteomes" id="UP000507245"/>
    </source>
</evidence>
<dbReference type="AlphaFoldDB" id="A0A6J5XWQ3"/>
<feature type="region of interest" description="Disordered" evidence="1">
    <location>
        <begin position="106"/>
        <end position="129"/>
    </location>
</feature>
<evidence type="ECO:0000313" key="3">
    <source>
        <dbReference type="EMBL" id="CAB4316245.1"/>
    </source>
</evidence>
<dbReference type="EMBL" id="CAEKKB010000007">
    <property type="protein sequence ID" value="CAB4316245.1"/>
    <property type="molecule type" value="Genomic_DNA"/>
</dbReference>
<dbReference type="Proteomes" id="UP000507222">
    <property type="component" value="Unassembled WGS sequence"/>
</dbReference>
<proteinExistence type="predicted"/>
<gene>
    <name evidence="2" type="ORF">CURHAP_LOCUS41754</name>
    <name evidence="3" type="ORF">ORAREDHAP_LOCUS41251</name>
</gene>
<evidence type="ECO:0000256" key="1">
    <source>
        <dbReference type="SAM" id="MobiDB-lite"/>
    </source>
</evidence>
<protein>
    <submittedName>
        <fullName evidence="3">Uncharacterized protein</fullName>
    </submittedName>
</protein>
<reference evidence="3 4" key="2">
    <citation type="submission" date="2020-05" db="EMBL/GenBank/DDBJ databases">
        <authorList>
            <person name="Campoy J."/>
            <person name="Schneeberger K."/>
            <person name="Spophaly S."/>
        </authorList>
    </citation>
    <scope>NUCLEOTIDE SEQUENCE [LARGE SCALE GENOMIC DNA]</scope>
    <source>
        <strain evidence="3">PruArmRojPasFocal</strain>
    </source>
</reference>
<organism evidence="3 5">
    <name type="scientific">Prunus armeniaca</name>
    <name type="common">Apricot</name>
    <name type="synonym">Armeniaca vulgaris</name>
    <dbReference type="NCBI Taxonomy" id="36596"/>
    <lineage>
        <taxon>Eukaryota</taxon>
        <taxon>Viridiplantae</taxon>
        <taxon>Streptophyta</taxon>
        <taxon>Embryophyta</taxon>
        <taxon>Tracheophyta</taxon>
        <taxon>Spermatophyta</taxon>
        <taxon>Magnoliopsida</taxon>
        <taxon>eudicotyledons</taxon>
        <taxon>Gunneridae</taxon>
        <taxon>Pentapetalae</taxon>
        <taxon>rosids</taxon>
        <taxon>fabids</taxon>
        <taxon>Rosales</taxon>
        <taxon>Rosaceae</taxon>
        <taxon>Amygdaloideae</taxon>
        <taxon>Amygdaleae</taxon>
        <taxon>Prunus</taxon>
    </lineage>
</organism>
<evidence type="ECO:0000313" key="4">
    <source>
        <dbReference type="Proteomes" id="UP000507222"/>
    </source>
</evidence>
<dbReference type="Proteomes" id="UP000507245">
    <property type="component" value="Unassembled WGS sequence"/>
</dbReference>
<accession>A0A6J5XWQ3</accession>
<keyword evidence="5" id="KW-1185">Reference proteome</keyword>
<sequence length="129" mass="14338">MSMTEIDAMVKELGYEVKLSEDADVLDMLVFVQDTRLINIVLEHILACSQEQFYSQVVSNIFINLDDDFGTNTRVAIEELDDNYGAIVPVGRGVSHVEKLNEELNEEGLNQEAGGQGKELNEEGLTQMG</sequence>
<dbReference type="OrthoDB" id="1750719at2759"/>